<comment type="caution">
    <text evidence="1">The sequence shown here is derived from an EMBL/GenBank/DDBJ whole genome shotgun (WGS) entry which is preliminary data.</text>
</comment>
<protein>
    <submittedName>
        <fullName evidence="1">Uncharacterized protein</fullName>
    </submittedName>
</protein>
<dbReference type="GO" id="GO:0005524">
    <property type="term" value="F:ATP binding"/>
    <property type="evidence" value="ECO:0007669"/>
    <property type="project" value="UniProtKB-KW"/>
</dbReference>
<evidence type="ECO:0000313" key="2">
    <source>
        <dbReference type="Proteomes" id="UP000280417"/>
    </source>
</evidence>
<dbReference type="PANTHER" id="PTHR43679:SF2">
    <property type="entry name" value="OCTANOYL-[GCVH]:PROTEIN N-OCTANOYLTRANSFERASE"/>
    <property type="match status" value="1"/>
</dbReference>
<reference evidence="1 2" key="1">
    <citation type="submission" date="2018-06" db="EMBL/GenBank/DDBJ databases">
        <title>Extensive metabolic versatility and redundancy in microbially diverse, dynamic hydrothermal sediments.</title>
        <authorList>
            <person name="Dombrowski N."/>
            <person name="Teske A."/>
            <person name="Baker B.J."/>
        </authorList>
    </citation>
    <scope>NUCLEOTIDE SEQUENCE [LARGE SCALE GENOMIC DNA]</scope>
    <source>
        <strain evidence="1">B3_G15</strain>
    </source>
</reference>
<dbReference type="SUPFAM" id="SSF82649">
    <property type="entry name" value="SufE/NifU"/>
    <property type="match status" value="1"/>
</dbReference>
<dbReference type="Proteomes" id="UP000280417">
    <property type="component" value="Unassembled WGS sequence"/>
</dbReference>
<dbReference type="EMBL" id="QMQA01000035">
    <property type="protein sequence ID" value="RLE14640.1"/>
    <property type="molecule type" value="Genomic_DNA"/>
</dbReference>
<gene>
    <name evidence="1" type="ORF">DRJ04_02015</name>
</gene>
<accession>A0A662DFS2</accession>
<sequence length="112" mass="12723">SPAFLFKKTPRIPKGVKIKEGVEIIYGIHKAKGGLIRAAQEVKERRINEIGLSGDFTMYPKDCLEGLEKELKGNVRKKSLLNSKIEKFYDKRKVQSPGVESEDFLKAMKVEE</sequence>
<dbReference type="UniPathway" id="UPA00537">
    <property type="reaction ID" value="UER00594"/>
</dbReference>
<dbReference type="GO" id="GO:0016979">
    <property type="term" value="F:lipoate-protein ligase activity"/>
    <property type="evidence" value="ECO:0007669"/>
    <property type="project" value="UniProtKB-EC"/>
</dbReference>
<organism evidence="1 2">
    <name type="scientific">Aerophobetes bacterium</name>
    <dbReference type="NCBI Taxonomy" id="2030807"/>
    <lineage>
        <taxon>Bacteria</taxon>
        <taxon>Candidatus Aerophobota</taxon>
    </lineage>
</organism>
<dbReference type="PANTHER" id="PTHR43679">
    <property type="entry name" value="OCTANOYLTRANSFERASE LIPM-RELATED"/>
    <property type="match status" value="1"/>
</dbReference>
<name>A0A662DFS2_UNCAE</name>
<dbReference type="Gene3D" id="3.30.390.50">
    <property type="entry name" value="CO dehydrogenase flavoprotein, C-terminal domain"/>
    <property type="match status" value="1"/>
</dbReference>
<evidence type="ECO:0000313" key="1">
    <source>
        <dbReference type="EMBL" id="RLE14640.1"/>
    </source>
</evidence>
<dbReference type="InterPro" id="IPR050664">
    <property type="entry name" value="Octanoyltrans_LipM/LipL"/>
</dbReference>
<proteinExistence type="predicted"/>
<dbReference type="GO" id="GO:0009249">
    <property type="term" value="P:protein lipoylation"/>
    <property type="evidence" value="ECO:0007669"/>
    <property type="project" value="UniProtKB-ARBA"/>
</dbReference>
<dbReference type="AlphaFoldDB" id="A0A662DFS2"/>
<feature type="non-terminal residue" evidence="1">
    <location>
        <position position="1"/>
    </location>
</feature>